<dbReference type="AlphaFoldDB" id="A0A813JDV4"/>
<evidence type="ECO:0000313" key="2">
    <source>
        <dbReference type="EMBL" id="CAE8674051.1"/>
    </source>
</evidence>
<feature type="region of interest" description="Disordered" evidence="1">
    <location>
        <begin position="62"/>
        <end position="104"/>
    </location>
</feature>
<feature type="region of interest" description="Disordered" evidence="1">
    <location>
        <begin position="380"/>
        <end position="414"/>
    </location>
</feature>
<protein>
    <submittedName>
        <fullName evidence="2">Uncharacterized protein</fullName>
    </submittedName>
</protein>
<proteinExistence type="predicted"/>
<accession>A0A813JDV4</accession>
<organism evidence="2 3">
    <name type="scientific">Polarella glacialis</name>
    <name type="common">Dinoflagellate</name>
    <dbReference type="NCBI Taxonomy" id="89957"/>
    <lineage>
        <taxon>Eukaryota</taxon>
        <taxon>Sar</taxon>
        <taxon>Alveolata</taxon>
        <taxon>Dinophyceae</taxon>
        <taxon>Suessiales</taxon>
        <taxon>Suessiaceae</taxon>
        <taxon>Polarella</taxon>
    </lineage>
</organism>
<evidence type="ECO:0000256" key="1">
    <source>
        <dbReference type="SAM" id="MobiDB-lite"/>
    </source>
</evidence>
<feature type="region of interest" description="Disordered" evidence="1">
    <location>
        <begin position="248"/>
        <end position="269"/>
    </location>
</feature>
<comment type="caution">
    <text evidence="2">The sequence shown here is derived from an EMBL/GenBank/DDBJ whole genome shotgun (WGS) entry which is preliminary data.</text>
</comment>
<reference evidence="2" key="1">
    <citation type="submission" date="2021-02" db="EMBL/GenBank/DDBJ databases">
        <authorList>
            <person name="Dougan E. K."/>
            <person name="Rhodes N."/>
            <person name="Thang M."/>
            <person name="Chan C."/>
        </authorList>
    </citation>
    <scope>NUCLEOTIDE SEQUENCE</scope>
</reference>
<evidence type="ECO:0000313" key="3">
    <source>
        <dbReference type="Proteomes" id="UP000626109"/>
    </source>
</evidence>
<gene>
    <name evidence="2" type="ORF">PGLA2088_LOCUS18795</name>
</gene>
<dbReference type="EMBL" id="CAJNNW010024751">
    <property type="protein sequence ID" value="CAE8674051.1"/>
    <property type="molecule type" value="Genomic_DNA"/>
</dbReference>
<dbReference type="Proteomes" id="UP000626109">
    <property type="component" value="Unassembled WGS sequence"/>
</dbReference>
<sequence>MRCCPQHVYWAATAPLLPCVSNWRIISVMDAIGRQLYDHATRAAFLESVTLAEKKALPPAVQQVVDTPAERSDDEEMAPAEEQEESSSEKKAARRASRKSSSKDLEAFKQTAEIEGNTRMRLLNAMLIEPEVLHLVIRYQELFRLMHEAYVEGLCICVVIDELDFDMGELAVLEVLDPLMWEICQQPSEKDCLIQATGFASKEVAFMHLGYYGNSVSAADSSYFRTVWLITYLAHTCLHMHESQERRLGCGSPRSQSSRAEPKEPVTGPVADLLKTVPMSYWQRPPQASGITALEPRSAFLQPLPGRGLRKGPTRKGALLSQMPRFMPGRHSKEEAKKNYLSRRRTSAADAAKNVAKAASIINALRENYSKARTLSAKEKAALKEQDEGSSSSGEEVYTGTATQPAPRRKVHLEKRASRWEDVRNKVLKKPKLPETGEKLPDDQLLPLEDLFGPEGGKLAIVDDECTLCGRYLTSTEDGAEEMGSSGLEAATQLCMGDPHCRGCSHIDVLNLEQHPFARIIFGPEPGKHIIPPIAKRHVGSKLRAAFSPPPTLKQEGLKTSNFVVTEPIRTKRDSGFDLRLCRHG</sequence>
<name>A0A813JDV4_POLGL</name>
<feature type="compositionally biased region" description="Acidic residues" evidence="1">
    <location>
        <begin position="72"/>
        <end position="86"/>
    </location>
</feature>